<gene>
    <name evidence="9" type="ORF">ATEG_07263</name>
</gene>
<feature type="transmembrane region" description="Helical" evidence="6">
    <location>
        <begin position="725"/>
        <end position="745"/>
    </location>
</feature>
<sequence>MRRLALSALTLLFSQILLPVTAVVDQNYEQVPFIDPTAASDDVIHAVNNPDIATIPSWFTSTLMARRLLALSTTGVASTVFPDPLPSTSHAPAEVAGQPISLTEYVADCDEALPTGNGGDGNPTFLALRVATTFRNTAAGSNISLSLDWWDHVNETKPLFPGFPRSPAGLPRVTLFGYIEPFETPLPKDTETALRECYLQAHPDAAVWLPGKPYSPHASFWARLAVTQVYWIGGFGGFQQIGWMNVTEWAGIRRTRSLPGIGDGRGWEDVRLPGENLSGLYSPHQPTSLAMRFRPSLRVSQSKSAFAEGNARWTNRDLDPIPLHQRHWGPLSFVSYWISDAFNAATWQFASSIIAVGLSWRESLAIVAVSFFIISFVIAANGAVGSIYHIPFPVIARASWGFWGSYIAIVSRVILAVFWFAIQNVNGGNAVGAMIGAIWPSFLTLENHIPENQGITTRGMVGYVIFFVLQFPFLCVHPDKARWLFLVKSVLVPIAWIAILIWAFVAEGGGAMFDQRPSVSGSAYSWLFLANMTSVLGNYATLSVNQSDFSRYSRVSPRWQLLYIPMLPVVFTFISFIGIAASSAGQARYHTAAIPWDPIELISHWSSRAARFFAAFSFALASLGVNISANSISAANDLMALFPAYVNLRRGQILCGLLSWALVPWKILASAGNFLNFMSAYAIFLGPIAAIMLWDFWLVHRRRYDTLALYQPAAPTYRYGSDWLVNWRAVVAFLVGVVPNLPGLINSVNSSIDVGVGIHPYQFGWLLGFAGTSVVYVALCLAFPDSASQVARAVLADEVYASTEVYEGVAPEVSTPVVYEGKAIA</sequence>
<dbReference type="eggNOG" id="KOG2466">
    <property type="taxonomic scope" value="Eukaryota"/>
</dbReference>
<dbReference type="PANTHER" id="PTHR30618">
    <property type="entry name" value="NCS1 FAMILY PURINE/PYRIMIDINE TRANSPORTER"/>
    <property type="match status" value="1"/>
</dbReference>
<organism evidence="9 10">
    <name type="scientific">Aspergillus terreus (strain NIH 2624 / FGSC A1156)</name>
    <dbReference type="NCBI Taxonomy" id="341663"/>
    <lineage>
        <taxon>Eukaryota</taxon>
        <taxon>Fungi</taxon>
        <taxon>Dikarya</taxon>
        <taxon>Ascomycota</taxon>
        <taxon>Pezizomycotina</taxon>
        <taxon>Eurotiomycetes</taxon>
        <taxon>Eurotiomycetidae</taxon>
        <taxon>Eurotiales</taxon>
        <taxon>Aspergillaceae</taxon>
        <taxon>Aspergillus</taxon>
        <taxon>Aspergillus subgen. Circumdati</taxon>
    </lineage>
</organism>
<reference evidence="10" key="1">
    <citation type="submission" date="2005-09" db="EMBL/GenBank/DDBJ databases">
        <title>Annotation of the Aspergillus terreus NIH2624 genome.</title>
        <authorList>
            <person name="Birren B.W."/>
            <person name="Lander E.S."/>
            <person name="Galagan J.E."/>
            <person name="Nusbaum C."/>
            <person name="Devon K."/>
            <person name="Henn M."/>
            <person name="Ma L.-J."/>
            <person name="Jaffe D.B."/>
            <person name="Butler J."/>
            <person name="Alvarez P."/>
            <person name="Gnerre S."/>
            <person name="Grabherr M."/>
            <person name="Kleber M."/>
            <person name="Mauceli E.W."/>
            <person name="Brockman W."/>
            <person name="Rounsley S."/>
            <person name="Young S.K."/>
            <person name="LaButti K."/>
            <person name="Pushparaj V."/>
            <person name="DeCaprio D."/>
            <person name="Crawford M."/>
            <person name="Koehrsen M."/>
            <person name="Engels R."/>
            <person name="Montgomery P."/>
            <person name="Pearson M."/>
            <person name="Howarth C."/>
            <person name="Larson L."/>
            <person name="Luoma S."/>
            <person name="White J."/>
            <person name="Alvarado L."/>
            <person name="Kodira C.D."/>
            <person name="Zeng Q."/>
            <person name="Oleary S."/>
            <person name="Yandava C."/>
            <person name="Denning D.W."/>
            <person name="Nierman W.C."/>
            <person name="Milne T."/>
            <person name="Madden K."/>
        </authorList>
    </citation>
    <scope>NUCLEOTIDE SEQUENCE [LARGE SCALE GENOMIC DNA]</scope>
    <source>
        <strain evidence="10">NIH 2624 / FGSC A1156</strain>
    </source>
</reference>
<feature type="transmembrane region" description="Helical" evidence="6">
    <location>
        <begin position="653"/>
        <end position="672"/>
    </location>
</feature>
<feature type="transmembrane region" description="Helical" evidence="6">
    <location>
        <begin position="400"/>
        <end position="422"/>
    </location>
</feature>
<evidence type="ECO:0000256" key="5">
    <source>
        <dbReference type="ARBA" id="ARBA00023136"/>
    </source>
</evidence>
<keyword evidence="5 6" id="KW-0472">Membrane</keyword>
<feature type="transmembrane region" description="Helical" evidence="6">
    <location>
        <begin position="612"/>
        <end position="632"/>
    </location>
</feature>
<dbReference type="OMA" id="TEYVADC"/>
<evidence type="ECO:0000256" key="6">
    <source>
        <dbReference type="SAM" id="Phobius"/>
    </source>
</evidence>
<dbReference type="GeneID" id="4319262"/>
<dbReference type="Gene3D" id="2.30.110.10">
    <property type="entry name" value="Electron Transport, Fmn-binding Protein, Chain A"/>
    <property type="match status" value="1"/>
</dbReference>
<dbReference type="HOGENOM" id="CLU_343204_0_0_1"/>
<feature type="transmembrane region" description="Helical" evidence="6">
    <location>
        <begin position="483"/>
        <end position="503"/>
    </location>
</feature>
<evidence type="ECO:0000256" key="3">
    <source>
        <dbReference type="ARBA" id="ARBA00022692"/>
    </source>
</evidence>
<evidence type="ECO:0000256" key="1">
    <source>
        <dbReference type="ARBA" id="ARBA00004141"/>
    </source>
</evidence>
<dbReference type="SUPFAM" id="SSF50475">
    <property type="entry name" value="FMN-binding split barrel"/>
    <property type="match status" value="1"/>
</dbReference>
<dbReference type="CDD" id="cd11482">
    <property type="entry name" value="SLC-NCS1sbd_NRT1-like"/>
    <property type="match status" value="1"/>
</dbReference>
<evidence type="ECO:0000256" key="7">
    <source>
        <dbReference type="SAM" id="SignalP"/>
    </source>
</evidence>
<dbReference type="Pfam" id="PF02133">
    <property type="entry name" value="Transp_cyt_pur"/>
    <property type="match status" value="1"/>
</dbReference>
<proteinExistence type="inferred from homology"/>
<evidence type="ECO:0000259" key="8">
    <source>
        <dbReference type="Pfam" id="PF13883"/>
    </source>
</evidence>
<feature type="transmembrane region" description="Helical" evidence="6">
    <location>
        <begin position="364"/>
        <end position="388"/>
    </location>
</feature>
<comment type="subcellular location">
    <subcellularLocation>
        <location evidence="1">Membrane</location>
        <topology evidence="1">Multi-pass membrane protein</topology>
    </subcellularLocation>
</comment>
<dbReference type="InterPro" id="IPR001248">
    <property type="entry name" value="Pur-cyt_permease"/>
</dbReference>
<dbReference type="Gene3D" id="1.10.4160.10">
    <property type="entry name" value="Hydantoin permease"/>
    <property type="match status" value="1"/>
</dbReference>
<keyword evidence="7" id="KW-0732">Signal</keyword>
<dbReference type="VEuPathDB" id="FungiDB:ATEG_07263"/>
<evidence type="ECO:0000313" key="10">
    <source>
        <dbReference type="Proteomes" id="UP000007963"/>
    </source>
</evidence>
<feature type="transmembrane region" description="Helical" evidence="6">
    <location>
        <begin position="561"/>
        <end position="581"/>
    </location>
</feature>
<accession>Q0CGC9</accession>
<dbReference type="OrthoDB" id="2018619at2759"/>
<keyword evidence="3 6" id="KW-0812">Transmembrane</keyword>
<feature type="domain" description="CREG-like beta-barrel" evidence="8">
    <location>
        <begin position="64"/>
        <end position="249"/>
    </location>
</feature>
<dbReference type="RefSeq" id="XP_001209949.1">
    <property type="nucleotide sequence ID" value="XM_001209949.1"/>
</dbReference>
<dbReference type="Pfam" id="PF13883">
    <property type="entry name" value="CREG_beta-barrel"/>
    <property type="match status" value="1"/>
</dbReference>
<protein>
    <recommendedName>
        <fullName evidence="8">CREG-like beta-barrel domain-containing protein</fullName>
    </recommendedName>
</protein>
<keyword evidence="4 6" id="KW-1133">Transmembrane helix</keyword>
<evidence type="ECO:0000256" key="4">
    <source>
        <dbReference type="ARBA" id="ARBA00022989"/>
    </source>
</evidence>
<feature type="transmembrane region" description="Helical" evidence="6">
    <location>
        <begin position="765"/>
        <end position="783"/>
    </location>
</feature>
<feature type="transmembrane region" description="Helical" evidence="6">
    <location>
        <begin position="460"/>
        <end position="476"/>
    </location>
</feature>
<feature type="chain" id="PRO_5004170137" description="CREG-like beta-barrel domain-containing protein" evidence="7">
    <location>
        <begin position="23"/>
        <end position="825"/>
    </location>
</feature>
<dbReference type="PANTHER" id="PTHR30618:SF0">
    <property type="entry name" value="PURINE-URACIL PERMEASE NCS1"/>
    <property type="match status" value="1"/>
</dbReference>
<feature type="signal peptide" evidence="7">
    <location>
        <begin position="1"/>
        <end position="22"/>
    </location>
</feature>
<evidence type="ECO:0000313" key="9">
    <source>
        <dbReference type="EMBL" id="EAU32647.1"/>
    </source>
</evidence>
<dbReference type="InterPro" id="IPR045225">
    <property type="entry name" value="Uracil/uridine/allantoin_perm"/>
</dbReference>
<dbReference type="GO" id="GO:0015205">
    <property type="term" value="F:nucleobase transmembrane transporter activity"/>
    <property type="evidence" value="ECO:0007669"/>
    <property type="project" value="TreeGrafter"/>
</dbReference>
<evidence type="ECO:0000256" key="2">
    <source>
        <dbReference type="ARBA" id="ARBA00008974"/>
    </source>
</evidence>
<feature type="transmembrane region" description="Helical" evidence="6">
    <location>
        <begin position="523"/>
        <end position="540"/>
    </location>
</feature>
<name>Q0CGC9_ASPTN</name>
<dbReference type="FunFam" id="1.10.4160.10:FF:000001">
    <property type="entry name" value="Uracil permease, putative"/>
    <property type="match status" value="1"/>
</dbReference>
<dbReference type="InterPro" id="IPR055343">
    <property type="entry name" value="CREG_beta-barrel"/>
</dbReference>
<dbReference type="EMBL" id="CH476603">
    <property type="protein sequence ID" value="EAU32647.1"/>
    <property type="molecule type" value="Genomic_DNA"/>
</dbReference>
<dbReference type="InterPro" id="IPR012349">
    <property type="entry name" value="Split_barrel_FMN-bd"/>
</dbReference>
<dbReference type="AlphaFoldDB" id="Q0CGC9"/>
<comment type="similarity">
    <text evidence="2">Belongs to the purine-cytosine permease (2.A.39) family.</text>
</comment>
<dbReference type="Proteomes" id="UP000007963">
    <property type="component" value="Unassembled WGS sequence"/>
</dbReference>
<dbReference type="GO" id="GO:0005886">
    <property type="term" value="C:plasma membrane"/>
    <property type="evidence" value="ECO:0007669"/>
    <property type="project" value="TreeGrafter"/>
</dbReference>
<feature type="transmembrane region" description="Helical" evidence="6">
    <location>
        <begin position="678"/>
        <end position="699"/>
    </location>
</feature>